<evidence type="ECO:0000256" key="4">
    <source>
        <dbReference type="ARBA" id="ARBA00023136"/>
    </source>
</evidence>
<name>A0ABQ5VSL5_9RHOB</name>
<evidence type="ECO:0000256" key="5">
    <source>
        <dbReference type="SAM" id="Phobius"/>
    </source>
</evidence>
<feature type="domain" description="Yip1" evidence="6">
    <location>
        <begin position="11"/>
        <end position="150"/>
    </location>
</feature>
<dbReference type="Proteomes" id="UP001156694">
    <property type="component" value="Unassembled WGS sequence"/>
</dbReference>
<feature type="transmembrane region" description="Helical" evidence="5">
    <location>
        <begin position="107"/>
        <end position="128"/>
    </location>
</feature>
<feature type="transmembrane region" description="Helical" evidence="5">
    <location>
        <begin position="32"/>
        <end position="51"/>
    </location>
</feature>
<feature type="transmembrane region" description="Helical" evidence="5">
    <location>
        <begin position="63"/>
        <end position="86"/>
    </location>
</feature>
<accession>A0ABQ5VSL5</accession>
<evidence type="ECO:0000256" key="2">
    <source>
        <dbReference type="ARBA" id="ARBA00022692"/>
    </source>
</evidence>
<keyword evidence="3 5" id="KW-1133">Transmembrane helix</keyword>
<dbReference type="RefSeq" id="WP_284375967.1">
    <property type="nucleotide sequence ID" value="NZ_BSNN01000002.1"/>
</dbReference>
<evidence type="ECO:0000313" key="7">
    <source>
        <dbReference type="EMBL" id="GLQ34252.1"/>
    </source>
</evidence>
<comment type="subcellular location">
    <subcellularLocation>
        <location evidence="1">Membrane</location>
        <topology evidence="1">Multi-pass membrane protein</topology>
    </subcellularLocation>
</comment>
<dbReference type="Pfam" id="PF04893">
    <property type="entry name" value="Yip1"/>
    <property type="match status" value="1"/>
</dbReference>
<evidence type="ECO:0000259" key="6">
    <source>
        <dbReference type="Pfam" id="PF04893"/>
    </source>
</evidence>
<keyword evidence="4 5" id="KW-0472">Membrane</keyword>
<evidence type="ECO:0000256" key="1">
    <source>
        <dbReference type="ARBA" id="ARBA00004141"/>
    </source>
</evidence>
<comment type="caution">
    <text evidence="7">The sequence shown here is derived from an EMBL/GenBank/DDBJ whole genome shotgun (WGS) entry which is preliminary data.</text>
</comment>
<protein>
    <recommendedName>
        <fullName evidence="6">Yip1 domain-containing protein</fullName>
    </recommendedName>
</protein>
<gene>
    <name evidence="7" type="ORF">GCM10007939_05350</name>
</gene>
<evidence type="ECO:0000256" key="3">
    <source>
        <dbReference type="ARBA" id="ARBA00022989"/>
    </source>
</evidence>
<dbReference type="EMBL" id="BSNN01000002">
    <property type="protein sequence ID" value="GLQ34252.1"/>
    <property type="molecule type" value="Genomic_DNA"/>
</dbReference>
<dbReference type="InterPro" id="IPR006977">
    <property type="entry name" value="Yip1_dom"/>
</dbReference>
<reference evidence="8" key="1">
    <citation type="journal article" date="2019" name="Int. J. Syst. Evol. Microbiol.">
        <title>The Global Catalogue of Microorganisms (GCM) 10K type strain sequencing project: providing services to taxonomists for standard genome sequencing and annotation.</title>
        <authorList>
            <consortium name="The Broad Institute Genomics Platform"/>
            <consortium name="The Broad Institute Genome Sequencing Center for Infectious Disease"/>
            <person name="Wu L."/>
            <person name="Ma J."/>
        </authorList>
    </citation>
    <scope>NUCLEOTIDE SEQUENCE [LARGE SCALE GENOMIC DNA]</scope>
    <source>
        <strain evidence="8">NBRC 110140</strain>
    </source>
</reference>
<proteinExistence type="predicted"/>
<feature type="transmembrane region" description="Helical" evidence="5">
    <location>
        <begin position="134"/>
        <end position="154"/>
    </location>
</feature>
<keyword evidence="8" id="KW-1185">Reference proteome</keyword>
<keyword evidence="2 5" id="KW-0812">Transmembrane</keyword>
<evidence type="ECO:0000313" key="8">
    <source>
        <dbReference type="Proteomes" id="UP001156694"/>
    </source>
</evidence>
<organism evidence="7 8">
    <name type="scientific">Amylibacter marinus</name>
    <dbReference type="NCBI Taxonomy" id="1475483"/>
    <lineage>
        <taxon>Bacteria</taxon>
        <taxon>Pseudomonadati</taxon>
        <taxon>Pseudomonadota</taxon>
        <taxon>Alphaproteobacteria</taxon>
        <taxon>Rhodobacterales</taxon>
        <taxon>Paracoccaceae</taxon>
        <taxon>Amylibacter</taxon>
    </lineage>
</organism>
<sequence length="159" mass="17428">MAVVSDITGAYASPKRAMRRQIQAGIEEPQTLFFALCYGFLSFVSLLPALAQRAIVQDLELSALAGAQFIASVFMMPLLMYGIAGISHWILARFGGQGSYVAARRALFWAGLVAVPLLLLSSALSVFIPEMRVFGAIVTAMVFFWQWISCLIEVEYPNV</sequence>